<dbReference type="InterPro" id="IPR036390">
    <property type="entry name" value="WH_DNA-bd_sf"/>
</dbReference>
<dbReference type="InterPro" id="IPR011711">
    <property type="entry name" value="GntR_C"/>
</dbReference>
<name>A0A1X1A6L2_PSEPU</name>
<dbReference type="Pfam" id="PF00392">
    <property type="entry name" value="GntR"/>
    <property type="match status" value="1"/>
</dbReference>
<dbReference type="SUPFAM" id="SSF46785">
    <property type="entry name" value="Winged helix' DNA-binding domain"/>
    <property type="match status" value="1"/>
</dbReference>
<keyword evidence="2" id="KW-0238">DNA-binding</keyword>
<dbReference type="EMBL" id="NBWC01000002">
    <property type="protein sequence ID" value="ORL67551.1"/>
    <property type="molecule type" value="Genomic_DNA"/>
</dbReference>
<dbReference type="GO" id="GO:0003700">
    <property type="term" value="F:DNA-binding transcription factor activity"/>
    <property type="evidence" value="ECO:0007669"/>
    <property type="project" value="InterPro"/>
</dbReference>
<organism evidence="4 5">
    <name type="scientific">Pseudomonas putida</name>
    <name type="common">Arthrobacter siderocapsulatus</name>
    <dbReference type="NCBI Taxonomy" id="303"/>
    <lineage>
        <taxon>Bacteria</taxon>
        <taxon>Pseudomonadati</taxon>
        <taxon>Pseudomonadota</taxon>
        <taxon>Gammaproteobacteria</taxon>
        <taxon>Pseudomonadales</taxon>
        <taxon>Pseudomonadaceae</taxon>
        <taxon>Pseudomonas</taxon>
    </lineage>
</organism>
<dbReference type="InterPro" id="IPR036388">
    <property type="entry name" value="WH-like_DNA-bd_sf"/>
</dbReference>
<comment type="caution">
    <text evidence="4">The sequence shown here is derived from an EMBL/GenBank/DDBJ whole genome shotgun (WGS) entry which is preliminary data.</text>
</comment>
<dbReference type="AlphaFoldDB" id="A0A1X1A6L2"/>
<dbReference type="Pfam" id="PF07729">
    <property type="entry name" value="FCD"/>
    <property type="match status" value="1"/>
</dbReference>
<evidence type="ECO:0000256" key="2">
    <source>
        <dbReference type="ARBA" id="ARBA00023125"/>
    </source>
</evidence>
<sequence length="255" mass="28612">MNGLPEILIGANGSGGNNVLGITAVNSKEQLLSQLLGAMRTGRLKVGDRLLNERDLAEFSTLSRSTVRDVLNTLEKQGLLERRVGRGTFLIALPGHEPLGEPGNESLVTPAELIEFRLTVEPALADLLVLKLSDAEIDRIRGELLAGRHATSWDEVERIDRDFHLMLYSATQNAMFIESGRKVARMRNNPAWLRLKAHRFNRERWLVFQREHEAILDALAMRDAQTVADLLRHHISGVRMDYALNRSNAINVPKE</sequence>
<dbReference type="GO" id="GO:0003677">
    <property type="term" value="F:DNA binding"/>
    <property type="evidence" value="ECO:0007669"/>
    <property type="project" value="UniProtKB-KW"/>
</dbReference>
<evidence type="ECO:0000256" key="3">
    <source>
        <dbReference type="ARBA" id="ARBA00023163"/>
    </source>
</evidence>
<reference evidence="4 5" key="1">
    <citation type="submission" date="2017-04" db="EMBL/GenBank/DDBJ databases">
        <title>Presence of VIM-2 positive Pseudomonas species in chickens and their surrounding environment.</title>
        <authorList>
            <person name="Zhang R."/>
        </authorList>
    </citation>
    <scope>NUCLEOTIDE SEQUENCE [LARGE SCALE GENOMIC DNA]</scope>
    <source>
        <strain evidence="4 5">DZ-C18</strain>
    </source>
</reference>
<accession>A0A1X1A6L2</accession>
<dbReference type="InterPro" id="IPR000524">
    <property type="entry name" value="Tscrpt_reg_HTH_GntR"/>
</dbReference>
<evidence type="ECO:0000256" key="1">
    <source>
        <dbReference type="ARBA" id="ARBA00023015"/>
    </source>
</evidence>
<evidence type="ECO:0000313" key="5">
    <source>
        <dbReference type="Proteomes" id="UP000193675"/>
    </source>
</evidence>
<proteinExistence type="predicted"/>
<dbReference type="PANTHER" id="PTHR43537">
    <property type="entry name" value="TRANSCRIPTIONAL REGULATOR, GNTR FAMILY"/>
    <property type="match status" value="1"/>
</dbReference>
<keyword evidence="3" id="KW-0804">Transcription</keyword>
<dbReference type="SUPFAM" id="SSF48008">
    <property type="entry name" value="GntR ligand-binding domain-like"/>
    <property type="match status" value="1"/>
</dbReference>
<dbReference type="Proteomes" id="UP000193675">
    <property type="component" value="Unassembled WGS sequence"/>
</dbReference>
<dbReference type="SMART" id="SM00895">
    <property type="entry name" value="FCD"/>
    <property type="match status" value="1"/>
</dbReference>
<dbReference type="CDD" id="cd07377">
    <property type="entry name" value="WHTH_GntR"/>
    <property type="match status" value="1"/>
</dbReference>
<dbReference type="PANTHER" id="PTHR43537:SF49">
    <property type="entry name" value="TRANSCRIPTIONAL REGULATORY PROTEIN"/>
    <property type="match status" value="1"/>
</dbReference>
<evidence type="ECO:0000313" key="4">
    <source>
        <dbReference type="EMBL" id="ORL67551.1"/>
    </source>
</evidence>
<dbReference type="RefSeq" id="WP_033982767.1">
    <property type="nucleotide sequence ID" value="NZ_JAUEER010000021.1"/>
</dbReference>
<keyword evidence="1" id="KW-0805">Transcription regulation</keyword>
<dbReference type="PROSITE" id="PS50949">
    <property type="entry name" value="HTH_GNTR"/>
    <property type="match status" value="1"/>
</dbReference>
<gene>
    <name evidence="4" type="ORF">B7H17_00360</name>
</gene>
<dbReference type="OrthoDB" id="1040417at2"/>
<dbReference type="PRINTS" id="PR00035">
    <property type="entry name" value="HTHGNTR"/>
</dbReference>
<dbReference type="Gene3D" id="1.10.10.10">
    <property type="entry name" value="Winged helix-like DNA-binding domain superfamily/Winged helix DNA-binding domain"/>
    <property type="match status" value="1"/>
</dbReference>
<dbReference type="Gene3D" id="1.20.120.530">
    <property type="entry name" value="GntR ligand-binding domain-like"/>
    <property type="match status" value="1"/>
</dbReference>
<dbReference type="GeneID" id="49866262"/>
<dbReference type="SMART" id="SM00345">
    <property type="entry name" value="HTH_GNTR"/>
    <property type="match status" value="1"/>
</dbReference>
<dbReference type="InterPro" id="IPR008920">
    <property type="entry name" value="TF_FadR/GntR_C"/>
</dbReference>
<protein>
    <submittedName>
        <fullName evidence="4">Uncharacterized protein</fullName>
    </submittedName>
</protein>